<feature type="non-terminal residue" evidence="2">
    <location>
        <position position="66"/>
    </location>
</feature>
<reference evidence="2 3" key="1">
    <citation type="submission" date="2024-05" db="EMBL/GenBank/DDBJ databases">
        <title>Genome sequencing and assembly of Indian major carp, Cirrhinus mrigala (Hamilton, 1822).</title>
        <authorList>
            <person name="Mohindra V."/>
            <person name="Chowdhury L.M."/>
            <person name="Lal K."/>
            <person name="Jena J.K."/>
        </authorList>
    </citation>
    <scope>NUCLEOTIDE SEQUENCE [LARGE SCALE GENOMIC DNA]</scope>
    <source>
        <strain evidence="2">CM1030</strain>
        <tissue evidence="2">Blood</tissue>
    </source>
</reference>
<proteinExistence type="predicted"/>
<sequence>MAETQRLVPSGNHGYIRNLRRSPSGTRAASKCYGNEMPTPPDFKSLPSVEEHSWGERKRARSGTSP</sequence>
<keyword evidence="3" id="KW-1185">Reference proteome</keyword>
<evidence type="ECO:0000256" key="1">
    <source>
        <dbReference type="SAM" id="MobiDB-lite"/>
    </source>
</evidence>
<dbReference type="EMBL" id="JAMKFB020000002">
    <property type="protein sequence ID" value="KAL0199825.1"/>
    <property type="molecule type" value="Genomic_DNA"/>
</dbReference>
<dbReference type="Proteomes" id="UP001529510">
    <property type="component" value="Unassembled WGS sequence"/>
</dbReference>
<dbReference type="AlphaFoldDB" id="A0ABD0RNX7"/>
<evidence type="ECO:0000313" key="3">
    <source>
        <dbReference type="Proteomes" id="UP001529510"/>
    </source>
</evidence>
<organism evidence="2 3">
    <name type="scientific">Cirrhinus mrigala</name>
    <name type="common">Mrigala</name>
    <dbReference type="NCBI Taxonomy" id="683832"/>
    <lineage>
        <taxon>Eukaryota</taxon>
        <taxon>Metazoa</taxon>
        <taxon>Chordata</taxon>
        <taxon>Craniata</taxon>
        <taxon>Vertebrata</taxon>
        <taxon>Euteleostomi</taxon>
        <taxon>Actinopterygii</taxon>
        <taxon>Neopterygii</taxon>
        <taxon>Teleostei</taxon>
        <taxon>Ostariophysi</taxon>
        <taxon>Cypriniformes</taxon>
        <taxon>Cyprinidae</taxon>
        <taxon>Labeoninae</taxon>
        <taxon>Labeonini</taxon>
        <taxon>Cirrhinus</taxon>
    </lineage>
</organism>
<accession>A0ABD0RNX7</accession>
<name>A0ABD0RNX7_CIRMR</name>
<comment type="caution">
    <text evidence="2">The sequence shown here is derived from an EMBL/GenBank/DDBJ whole genome shotgun (WGS) entry which is preliminary data.</text>
</comment>
<gene>
    <name evidence="2" type="ORF">M9458_003012</name>
</gene>
<evidence type="ECO:0000313" key="2">
    <source>
        <dbReference type="EMBL" id="KAL0199825.1"/>
    </source>
</evidence>
<feature type="region of interest" description="Disordered" evidence="1">
    <location>
        <begin position="1"/>
        <end position="66"/>
    </location>
</feature>
<protein>
    <submittedName>
        <fullName evidence="2">Uncharacterized protein</fullName>
    </submittedName>
</protein>